<dbReference type="EMBL" id="FMMM01000020">
    <property type="protein sequence ID" value="SCQ18685.1"/>
    <property type="molecule type" value="Genomic_DNA"/>
</dbReference>
<evidence type="ECO:0000313" key="1">
    <source>
        <dbReference type="EMBL" id="SCQ18685.1"/>
    </source>
</evidence>
<protein>
    <submittedName>
        <fullName evidence="1">Uncharacterized protein</fullName>
    </submittedName>
</protein>
<reference evidence="1 2" key="1">
    <citation type="submission" date="2016-09" db="EMBL/GenBank/DDBJ databases">
        <authorList>
            <person name="Capua I."/>
            <person name="De Benedictis P."/>
            <person name="Joannis T."/>
            <person name="Lombin L.H."/>
            <person name="Cattoli G."/>
        </authorList>
    </citation>
    <scope>NUCLEOTIDE SEQUENCE [LARGE SCALE GENOMIC DNA]</scope>
    <source>
        <strain evidence="1 2">UB20</strain>
    </source>
</reference>
<dbReference type="AlphaFoldDB" id="A0A1D3UDQ5"/>
<proteinExistence type="predicted"/>
<evidence type="ECO:0000313" key="2">
    <source>
        <dbReference type="Proteomes" id="UP000182057"/>
    </source>
</evidence>
<name>A0A1D3UDQ5_TANFO</name>
<gene>
    <name evidence="1" type="ORF">TFUB20_00432</name>
</gene>
<organism evidence="1 2">
    <name type="scientific">Tannerella forsythia</name>
    <name type="common">Bacteroides forsythus</name>
    <dbReference type="NCBI Taxonomy" id="28112"/>
    <lineage>
        <taxon>Bacteria</taxon>
        <taxon>Pseudomonadati</taxon>
        <taxon>Bacteroidota</taxon>
        <taxon>Bacteroidia</taxon>
        <taxon>Bacteroidales</taxon>
        <taxon>Tannerellaceae</taxon>
        <taxon>Tannerella</taxon>
    </lineage>
</organism>
<dbReference type="Proteomes" id="UP000182057">
    <property type="component" value="Unassembled WGS sequence"/>
</dbReference>
<sequence>MSYVGCPYIFMDADITPDSAIEEIRMNLIQAYSPYKPRRGGELLNC</sequence>
<accession>A0A1D3UDQ5</accession>